<protein>
    <submittedName>
        <fullName evidence="2">Uncharacterized protein</fullName>
    </submittedName>
</protein>
<organism evidence="2 3">
    <name type="scientific">Aliarcobacter thereius LMG 24486</name>
    <dbReference type="NCBI Taxonomy" id="1032240"/>
    <lineage>
        <taxon>Bacteria</taxon>
        <taxon>Pseudomonadati</taxon>
        <taxon>Campylobacterota</taxon>
        <taxon>Epsilonproteobacteria</taxon>
        <taxon>Campylobacterales</taxon>
        <taxon>Arcobacteraceae</taxon>
        <taxon>Aliarcobacter</taxon>
    </lineage>
</organism>
<evidence type="ECO:0000313" key="3">
    <source>
        <dbReference type="Proteomes" id="UP000092987"/>
    </source>
</evidence>
<feature type="transmembrane region" description="Helical" evidence="1">
    <location>
        <begin position="209"/>
        <end position="233"/>
    </location>
</feature>
<feature type="transmembrane region" description="Helical" evidence="1">
    <location>
        <begin position="245"/>
        <end position="267"/>
    </location>
</feature>
<feature type="transmembrane region" description="Helical" evidence="1">
    <location>
        <begin position="178"/>
        <end position="197"/>
    </location>
</feature>
<feature type="transmembrane region" description="Helical" evidence="1">
    <location>
        <begin position="55"/>
        <end position="80"/>
    </location>
</feature>
<keyword evidence="1" id="KW-0472">Membrane</keyword>
<evidence type="ECO:0000256" key="1">
    <source>
        <dbReference type="SAM" id="Phobius"/>
    </source>
</evidence>
<keyword evidence="3" id="KW-1185">Reference proteome</keyword>
<keyword evidence="1" id="KW-1133">Transmembrane helix</keyword>
<gene>
    <name evidence="2" type="ORF">AA347_01471</name>
</gene>
<accession>A0A1C7WU60</accession>
<sequence length="385" mass="43703">MVLRENFSPSFYLKSLASGVLSISFFIYLMFLAPHENSPIITFWDILEVLKKSDYITFITTFSLVFVIAFAVIHYKLLLLNSKEFLIYRKTESYKNLFATNKQVLLIVIPLTFTTSILLTFILAVILIPGFWSIVQYIFPLVFVGFAINGIYTLKIFFNYFARILLTGEFNFGKKDQLLQIITIFAFSMTAVGFASLGAMSTNITLSSIGVFASLFFATLASVLTILKFTFGFRNIKKGMNIESALSLSFIIPILTLLGITFIRITFGLEHNFDKETNSIAIFILGSIILTLQIIFGIFSSILVKKLGTLEKFINENIKSALSFILIFPAIAFFIFGMFFINIGIVNNEIVEKYSTSYFVLMIPFVLAQFKAIISFFKLKKRFES</sequence>
<feature type="transmembrane region" description="Helical" evidence="1">
    <location>
        <begin position="279"/>
        <end position="304"/>
    </location>
</feature>
<feature type="transmembrane region" description="Helical" evidence="1">
    <location>
        <begin position="12"/>
        <end position="35"/>
    </location>
</feature>
<feature type="transmembrane region" description="Helical" evidence="1">
    <location>
        <begin position="104"/>
        <end position="128"/>
    </location>
</feature>
<dbReference type="EMBL" id="LLKQ01000001">
    <property type="protein sequence ID" value="OCL95982.1"/>
    <property type="molecule type" value="Genomic_DNA"/>
</dbReference>
<dbReference type="RefSeq" id="WP_066390442.1">
    <property type="nucleotide sequence ID" value="NZ_CP035926.1"/>
</dbReference>
<feature type="transmembrane region" description="Helical" evidence="1">
    <location>
        <begin position="134"/>
        <end position="158"/>
    </location>
</feature>
<keyword evidence="1" id="KW-0812">Transmembrane</keyword>
<reference evidence="2 3" key="1">
    <citation type="submission" date="2015-10" db="EMBL/GenBank/DDBJ databases">
        <authorList>
            <person name="Rovetto F.F."/>
            <person name="Cocolin L.L."/>
            <person name="Illeghems K.K."/>
            <person name="Van Nieuwerbuegh F.F."/>
            <person name="Houf K.K."/>
        </authorList>
    </citation>
    <scope>NUCLEOTIDE SEQUENCE [LARGE SCALE GENOMIC DNA]</scope>
    <source>
        <strain evidence="2 3">LMG 24486</strain>
    </source>
</reference>
<dbReference type="Proteomes" id="UP000092987">
    <property type="component" value="Unassembled WGS sequence"/>
</dbReference>
<dbReference type="InterPro" id="IPR059133">
    <property type="entry name" value="TsoY-like"/>
</dbReference>
<dbReference type="NCBIfam" id="NF047644">
    <property type="entry name" value="TsoY_fam"/>
    <property type="match status" value="1"/>
</dbReference>
<evidence type="ECO:0000313" key="2">
    <source>
        <dbReference type="EMBL" id="OCL95982.1"/>
    </source>
</evidence>
<proteinExistence type="predicted"/>
<feature type="transmembrane region" description="Helical" evidence="1">
    <location>
        <begin position="324"/>
        <end position="346"/>
    </location>
</feature>
<name>A0A1C7WU60_9BACT</name>
<feature type="transmembrane region" description="Helical" evidence="1">
    <location>
        <begin position="358"/>
        <end position="377"/>
    </location>
</feature>
<comment type="caution">
    <text evidence="2">The sequence shown here is derived from an EMBL/GenBank/DDBJ whole genome shotgun (WGS) entry which is preliminary data.</text>
</comment>